<comment type="caution">
    <text evidence="1">The sequence shown here is derived from an EMBL/GenBank/DDBJ whole genome shotgun (WGS) entry which is preliminary data.</text>
</comment>
<reference evidence="1" key="2">
    <citation type="journal article" date="2023" name="Int. J. Mol. Sci.">
        <title>De Novo Assembly and Annotation of 11 Diverse Shrub Willow (Salix) Genomes Reveals Novel Gene Organization in Sex-Linked Regions.</title>
        <authorList>
            <person name="Hyden B."/>
            <person name="Feng K."/>
            <person name="Yates T.B."/>
            <person name="Jawdy S."/>
            <person name="Cereghino C."/>
            <person name="Smart L.B."/>
            <person name="Muchero W."/>
        </authorList>
    </citation>
    <scope>NUCLEOTIDE SEQUENCE</scope>
    <source>
        <tissue evidence="1">Shoot tip</tissue>
    </source>
</reference>
<dbReference type="EMBL" id="JAPFFM010000011">
    <property type="protein sequence ID" value="KAJ6732634.1"/>
    <property type="molecule type" value="Genomic_DNA"/>
</dbReference>
<dbReference type="Proteomes" id="UP001151752">
    <property type="component" value="Chromosome 7"/>
</dbReference>
<reference evidence="1" key="1">
    <citation type="submission" date="2022-11" db="EMBL/GenBank/DDBJ databases">
        <authorList>
            <person name="Hyden B.L."/>
            <person name="Feng K."/>
            <person name="Yates T."/>
            <person name="Jawdy S."/>
            <person name="Smart L.B."/>
            <person name="Muchero W."/>
        </authorList>
    </citation>
    <scope>NUCLEOTIDE SEQUENCE</scope>
    <source>
        <tissue evidence="1">Shoot tip</tissue>
    </source>
</reference>
<evidence type="ECO:0000313" key="2">
    <source>
        <dbReference type="Proteomes" id="UP001151752"/>
    </source>
</evidence>
<protein>
    <submittedName>
        <fullName evidence="1">Uncharacterized protein</fullName>
    </submittedName>
</protein>
<gene>
    <name evidence="1" type="ORF">OIU74_004561</name>
</gene>
<accession>A0A9Q0UM27</accession>
<evidence type="ECO:0000313" key="1">
    <source>
        <dbReference type="EMBL" id="KAJ6732634.1"/>
    </source>
</evidence>
<dbReference type="AlphaFoldDB" id="A0A9Q0UM27"/>
<name>A0A9Q0UM27_9ROSI</name>
<keyword evidence="2" id="KW-1185">Reference proteome</keyword>
<organism evidence="1 2">
    <name type="scientific">Salix koriyanagi</name>
    <dbReference type="NCBI Taxonomy" id="2511006"/>
    <lineage>
        <taxon>Eukaryota</taxon>
        <taxon>Viridiplantae</taxon>
        <taxon>Streptophyta</taxon>
        <taxon>Embryophyta</taxon>
        <taxon>Tracheophyta</taxon>
        <taxon>Spermatophyta</taxon>
        <taxon>Magnoliopsida</taxon>
        <taxon>eudicotyledons</taxon>
        <taxon>Gunneridae</taxon>
        <taxon>Pentapetalae</taxon>
        <taxon>rosids</taxon>
        <taxon>fabids</taxon>
        <taxon>Malpighiales</taxon>
        <taxon>Salicaceae</taxon>
        <taxon>Saliceae</taxon>
        <taxon>Salix</taxon>
    </lineage>
</organism>
<proteinExistence type="predicted"/>
<sequence>MRSHGHPSINNEVDCTRYGVRDKDEISYFSASREVHHSQLQSKIDLLSNDVPCLKNSLPWETMTSIFHGSGTFSHKYFFGGPHFMDTKKYPFLGKRFGPSPPISSVVE</sequence>